<dbReference type="AlphaFoldDB" id="A0A561R1C2"/>
<dbReference type="OrthoDB" id="8400315at2"/>
<sequence length="83" mass="9820">MKKFIAACIIGLGCLGTTAAPVLAESYTVTVSDHGYRPHSRHHERDRWERRHHRPHYRTVCRTKTVKYRHHGRWVSKTTRVCR</sequence>
<evidence type="ECO:0000313" key="3">
    <source>
        <dbReference type="Proteomes" id="UP000320653"/>
    </source>
</evidence>
<feature type="chain" id="PRO_5021908328" evidence="1">
    <location>
        <begin position="25"/>
        <end position="83"/>
    </location>
</feature>
<dbReference type="EMBL" id="VIWP01000002">
    <property type="protein sequence ID" value="TWF56405.1"/>
    <property type="molecule type" value="Genomic_DNA"/>
</dbReference>
<dbReference type="Proteomes" id="UP000320653">
    <property type="component" value="Unassembled WGS sequence"/>
</dbReference>
<protein>
    <submittedName>
        <fullName evidence="2">Uncharacterized protein</fullName>
    </submittedName>
</protein>
<keyword evidence="3" id="KW-1185">Reference proteome</keyword>
<evidence type="ECO:0000256" key="1">
    <source>
        <dbReference type="SAM" id="SignalP"/>
    </source>
</evidence>
<feature type="signal peptide" evidence="1">
    <location>
        <begin position="1"/>
        <end position="24"/>
    </location>
</feature>
<reference evidence="2 3" key="1">
    <citation type="submission" date="2019-06" db="EMBL/GenBank/DDBJ databases">
        <title>Sorghum-associated microbial communities from plants grown in Nebraska, USA.</title>
        <authorList>
            <person name="Schachtman D."/>
        </authorList>
    </citation>
    <scope>NUCLEOTIDE SEQUENCE [LARGE SCALE GENOMIC DNA]</scope>
    <source>
        <strain evidence="2 3">1225</strain>
    </source>
</reference>
<organism evidence="2 3">
    <name type="scientific">Neorhizobium alkalisoli</name>
    <dbReference type="NCBI Taxonomy" id="528178"/>
    <lineage>
        <taxon>Bacteria</taxon>
        <taxon>Pseudomonadati</taxon>
        <taxon>Pseudomonadota</taxon>
        <taxon>Alphaproteobacteria</taxon>
        <taxon>Hyphomicrobiales</taxon>
        <taxon>Rhizobiaceae</taxon>
        <taxon>Rhizobium/Agrobacterium group</taxon>
        <taxon>Neorhizobium</taxon>
    </lineage>
</organism>
<accession>A0A561R1C2</accession>
<proteinExistence type="predicted"/>
<gene>
    <name evidence="2" type="ORF">FHW37_10231</name>
</gene>
<dbReference type="RefSeq" id="WP_145633945.1">
    <property type="nucleotide sequence ID" value="NZ_VIWP01000002.1"/>
</dbReference>
<comment type="caution">
    <text evidence="2">The sequence shown here is derived from an EMBL/GenBank/DDBJ whole genome shotgun (WGS) entry which is preliminary data.</text>
</comment>
<evidence type="ECO:0000313" key="2">
    <source>
        <dbReference type="EMBL" id="TWF56405.1"/>
    </source>
</evidence>
<name>A0A561R1C2_9HYPH</name>
<keyword evidence="1" id="KW-0732">Signal</keyword>